<dbReference type="HOGENOM" id="CLU_005170_0_1_0"/>
<dbReference type="Pfam" id="PF00939">
    <property type="entry name" value="Na_sulph_symp"/>
    <property type="match status" value="1"/>
</dbReference>
<evidence type="ECO:0000256" key="6">
    <source>
        <dbReference type="SAM" id="Phobius"/>
    </source>
</evidence>
<proteinExistence type="inferred from homology"/>
<sequence length="476" mass="51076">MTRVSLRMRTWWRWSRDPTRRWLWYLAAALVYVAVTILPLPGFTPDGQRALAVFAVAAFLWGTNTLPLAVTGLITLLLLPLTGAFDHQRTYAHFGSQALFFILGAFILASPVTRSGLSTRLALLILQRFGHNRPRLLATLLLTPAALSFFISEHAVAAMLFPIVLEVVRAAGAKPGSRFGLAAFLALAWGAVIGGTATLLGGARAPLALGVLQSTTGRTISFLEWTLWALPTVAALLLAALGVLWLLGRDETIHLTHARRHLEARVRTLGPPSRRETLTASVMLLTVLLWVLRGEAWGLDTIALLGVALAFLLRITEWREIEEDVNWGIFLMYGSAIALSAALRDTGAAEALSRLALTSWIDTPLLAFTAIVLLALGLTEAMSNSAAVAVLMPLALALANEYGLDPRAATLGVALPAGLAFMLPVSTPAIAIVVGSGYVRPLEAFRHGARLKILGLAAFLLTSWAYWPLVGLGLGG</sequence>
<feature type="transmembrane region" description="Helical" evidence="6">
    <location>
        <begin position="419"/>
        <end position="439"/>
    </location>
</feature>
<feature type="transmembrane region" description="Helical" evidence="6">
    <location>
        <begin position="225"/>
        <end position="247"/>
    </location>
</feature>
<gene>
    <name evidence="7" type="ordered locus">Marky_1834</name>
</gene>
<keyword evidence="3 6" id="KW-0812">Transmembrane</keyword>
<dbReference type="PANTHER" id="PTHR10283:SF82">
    <property type="entry name" value="SOLUTE CARRIER FAMILY 13 MEMBER 2"/>
    <property type="match status" value="1"/>
</dbReference>
<dbReference type="NCBIfam" id="TIGR00785">
    <property type="entry name" value="dass"/>
    <property type="match status" value="1"/>
</dbReference>
<accession>F2NQY8</accession>
<feature type="transmembrane region" description="Helical" evidence="6">
    <location>
        <begin position="355"/>
        <end position="376"/>
    </location>
</feature>
<feature type="transmembrane region" description="Helical" evidence="6">
    <location>
        <begin position="91"/>
        <end position="109"/>
    </location>
</feature>
<organism evidence="7 8">
    <name type="scientific">Marinithermus hydrothermalis (strain DSM 14884 / JCM 11576 / T1)</name>
    <dbReference type="NCBI Taxonomy" id="869210"/>
    <lineage>
        <taxon>Bacteria</taxon>
        <taxon>Thermotogati</taxon>
        <taxon>Deinococcota</taxon>
        <taxon>Deinococci</taxon>
        <taxon>Thermales</taxon>
        <taxon>Thermaceae</taxon>
        <taxon>Marinithermus</taxon>
    </lineage>
</organism>
<protein>
    <submittedName>
        <fullName evidence="7">Anion transporter</fullName>
    </submittedName>
</protein>
<dbReference type="eggNOG" id="COG0471">
    <property type="taxonomic scope" value="Bacteria"/>
</dbReference>
<evidence type="ECO:0000256" key="3">
    <source>
        <dbReference type="ARBA" id="ARBA00022692"/>
    </source>
</evidence>
<feature type="transmembrane region" description="Helical" evidence="6">
    <location>
        <begin position="145"/>
        <end position="168"/>
    </location>
</feature>
<feature type="transmembrane region" description="Helical" evidence="6">
    <location>
        <begin position="381"/>
        <end position="399"/>
    </location>
</feature>
<dbReference type="InterPro" id="IPR030676">
    <property type="entry name" value="CitT-rel"/>
</dbReference>
<feature type="transmembrane region" description="Helical" evidence="6">
    <location>
        <begin position="52"/>
        <end position="79"/>
    </location>
</feature>
<reference evidence="7 8" key="1">
    <citation type="journal article" date="2012" name="Stand. Genomic Sci.">
        <title>Complete genome sequence of the aerobic, heterotroph Marinithermus hydrothermalis type strain (T1(T)) from a deep-sea hydrothermal vent chimney.</title>
        <authorList>
            <person name="Copeland A."/>
            <person name="Gu W."/>
            <person name="Yasawong M."/>
            <person name="Lapidus A."/>
            <person name="Lucas S."/>
            <person name="Deshpande S."/>
            <person name="Pagani I."/>
            <person name="Tapia R."/>
            <person name="Cheng J.F."/>
            <person name="Goodwin L.A."/>
            <person name="Pitluck S."/>
            <person name="Liolios K."/>
            <person name="Ivanova N."/>
            <person name="Mavromatis K."/>
            <person name="Mikhailova N."/>
            <person name="Pati A."/>
            <person name="Chen A."/>
            <person name="Palaniappan K."/>
            <person name="Land M."/>
            <person name="Pan C."/>
            <person name="Brambilla E.M."/>
            <person name="Rohde M."/>
            <person name="Tindall B.J."/>
            <person name="Sikorski J."/>
            <person name="Goker M."/>
            <person name="Detter J.C."/>
            <person name="Bristow J."/>
            <person name="Eisen J.A."/>
            <person name="Markowitz V."/>
            <person name="Hugenholtz P."/>
            <person name="Kyrpides N.C."/>
            <person name="Klenk H.P."/>
            <person name="Woyke T."/>
        </authorList>
    </citation>
    <scope>NUCLEOTIDE SEQUENCE [LARGE SCALE GENOMIC DNA]</scope>
    <source>
        <strain evidence="8">DSM 14884 / JCM 11576 / T1</strain>
    </source>
</reference>
<dbReference type="EMBL" id="CP002630">
    <property type="protein sequence ID" value="AEB12566.1"/>
    <property type="molecule type" value="Genomic_DNA"/>
</dbReference>
<keyword evidence="4 6" id="KW-1133">Transmembrane helix</keyword>
<evidence type="ECO:0000256" key="5">
    <source>
        <dbReference type="ARBA" id="ARBA00023136"/>
    </source>
</evidence>
<dbReference type="STRING" id="869210.Marky_1834"/>
<dbReference type="RefSeq" id="WP_013704612.1">
    <property type="nucleotide sequence ID" value="NC_015387.1"/>
</dbReference>
<dbReference type="OrthoDB" id="37272at2"/>
<feature type="transmembrane region" description="Helical" evidence="6">
    <location>
        <begin position="451"/>
        <end position="469"/>
    </location>
</feature>
<dbReference type="PANTHER" id="PTHR10283">
    <property type="entry name" value="SOLUTE CARRIER FAMILY 13 MEMBER"/>
    <property type="match status" value="1"/>
</dbReference>
<dbReference type="AlphaFoldDB" id="F2NQY8"/>
<feature type="transmembrane region" description="Helical" evidence="6">
    <location>
        <begin position="21"/>
        <end position="40"/>
    </location>
</feature>
<dbReference type="GO" id="GO:1905039">
    <property type="term" value="P:carboxylic acid transmembrane transport"/>
    <property type="evidence" value="ECO:0007669"/>
    <property type="project" value="UniProtKB-ARBA"/>
</dbReference>
<evidence type="ECO:0000256" key="2">
    <source>
        <dbReference type="ARBA" id="ARBA00007349"/>
    </source>
</evidence>
<keyword evidence="8" id="KW-1185">Reference proteome</keyword>
<evidence type="ECO:0000313" key="8">
    <source>
        <dbReference type="Proteomes" id="UP000007030"/>
    </source>
</evidence>
<evidence type="ECO:0000313" key="7">
    <source>
        <dbReference type="EMBL" id="AEB12566.1"/>
    </source>
</evidence>
<dbReference type="GO" id="GO:0005886">
    <property type="term" value="C:plasma membrane"/>
    <property type="evidence" value="ECO:0007669"/>
    <property type="project" value="TreeGrafter"/>
</dbReference>
<name>F2NQY8_MARHT</name>
<dbReference type="KEGG" id="mhd:Marky_1834"/>
<feature type="transmembrane region" description="Helical" evidence="6">
    <location>
        <begin position="180"/>
        <end position="205"/>
    </location>
</feature>
<dbReference type="GO" id="GO:0008514">
    <property type="term" value="F:organic anion transmembrane transporter activity"/>
    <property type="evidence" value="ECO:0007669"/>
    <property type="project" value="UniProtKB-ARBA"/>
</dbReference>
<comment type="subcellular location">
    <subcellularLocation>
        <location evidence="1">Membrane</location>
        <topology evidence="1">Multi-pass membrane protein</topology>
    </subcellularLocation>
</comment>
<feature type="transmembrane region" description="Helical" evidence="6">
    <location>
        <begin position="297"/>
        <end position="313"/>
    </location>
</feature>
<dbReference type="Proteomes" id="UP000007030">
    <property type="component" value="Chromosome"/>
</dbReference>
<evidence type="ECO:0000256" key="4">
    <source>
        <dbReference type="ARBA" id="ARBA00022989"/>
    </source>
</evidence>
<evidence type="ECO:0000256" key="1">
    <source>
        <dbReference type="ARBA" id="ARBA00004141"/>
    </source>
</evidence>
<dbReference type="PIRSF" id="PIRSF002457">
    <property type="entry name" value="DASS"/>
    <property type="match status" value="1"/>
</dbReference>
<keyword evidence="5 6" id="KW-0472">Membrane</keyword>
<feature type="transmembrane region" description="Helical" evidence="6">
    <location>
        <begin position="325"/>
        <end position="343"/>
    </location>
</feature>
<comment type="similarity">
    <text evidence="2">Belongs to the SLC13A/DASS transporter (TC 2.A.47) family. DIT1 subfamily.</text>
</comment>
<dbReference type="InterPro" id="IPR001898">
    <property type="entry name" value="SLC13A/DASS"/>
</dbReference>